<keyword evidence="1" id="KW-0808">Transferase</keyword>
<accession>A0ABX2ELD4</accession>
<feature type="domain" description="N-acetyltransferase" evidence="3">
    <location>
        <begin position="122"/>
        <end position="258"/>
    </location>
</feature>
<dbReference type="InterPro" id="IPR050680">
    <property type="entry name" value="YpeA/RimI_acetyltransf"/>
</dbReference>
<dbReference type="SUPFAM" id="SSF55729">
    <property type="entry name" value="Acyl-CoA N-acyltransferases (Nat)"/>
    <property type="match status" value="1"/>
</dbReference>
<dbReference type="Pfam" id="PF00583">
    <property type="entry name" value="Acetyltransf_1"/>
    <property type="match status" value="1"/>
</dbReference>
<evidence type="ECO:0000259" key="3">
    <source>
        <dbReference type="PROSITE" id="PS51186"/>
    </source>
</evidence>
<comment type="caution">
    <text evidence="4">The sequence shown here is derived from an EMBL/GenBank/DDBJ whole genome shotgun (WGS) entry which is preliminary data.</text>
</comment>
<evidence type="ECO:0000256" key="1">
    <source>
        <dbReference type="ARBA" id="ARBA00022679"/>
    </source>
</evidence>
<dbReference type="CDD" id="cd04301">
    <property type="entry name" value="NAT_SF"/>
    <property type="match status" value="1"/>
</dbReference>
<sequence length="258" mass="27761">MAAWSDTLLSRIDDAGLNASAPPQQLWIDGWLVRFSPGKAKRARCIHAVAAGRLPVDERLALCAAVFRDAGLPLFVRITPFSQPSGLDGLLAARGMHRIDDTRVMVSTAGPVDAEPLPPGYAMERLALAAFAEQVGALRGSTAAQRTAHAERLNQSPVPYEGWVLRRREDGRVAACGQIATEAELVGLYDVFTDPAQRGQGLARLLCTNLLAMARARGASVAYLQVDAGNAAARAVYRRLGFADAYAYHYRSPEPDAH</sequence>
<dbReference type="EMBL" id="JABRWJ010000006">
    <property type="protein sequence ID" value="NRF69371.1"/>
    <property type="molecule type" value="Genomic_DNA"/>
</dbReference>
<dbReference type="PROSITE" id="PS51186">
    <property type="entry name" value="GNAT"/>
    <property type="match status" value="1"/>
</dbReference>
<name>A0ABX2ELD4_9BURK</name>
<organism evidence="4 5">
    <name type="scientific">Pseudaquabacterium terrae</name>
    <dbReference type="NCBI Taxonomy" id="2732868"/>
    <lineage>
        <taxon>Bacteria</taxon>
        <taxon>Pseudomonadati</taxon>
        <taxon>Pseudomonadota</taxon>
        <taxon>Betaproteobacteria</taxon>
        <taxon>Burkholderiales</taxon>
        <taxon>Sphaerotilaceae</taxon>
        <taxon>Pseudaquabacterium</taxon>
    </lineage>
</organism>
<protein>
    <submittedName>
        <fullName evidence="4">GNAT family N-acetyltransferase</fullName>
    </submittedName>
</protein>
<reference evidence="4 5" key="1">
    <citation type="submission" date="2020-05" db="EMBL/GenBank/DDBJ databases">
        <title>Aquincola sp. isolate from soil.</title>
        <authorList>
            <person name="Han J."/>
            <person name="Kim D.-U."/>
        </authorList>
    </citation>
    <scope>NUCLEOTIDE SEQUENCE [LARGE SCALE GENOMIC DNA]</scope>
    <source>
        <strain evidence="4 5">S2</strain>
    </source>
</reference>
<dbReference type="PANTHER" id="PTHR43420">
    <property type="entry name" value="ACETYLTRANSFERASE"/>
    <property type="match status" value="1"/>
</dbReference>
<evidence type="ECO:0000256" key="2">
    <source>
        <dbReference type="ARBA" id="ARBA00023315"/>
    </source>
</evidence>
<gene>
    <name evidence="4" type="ORF">HLB44_20435</name>
</gene>
<keyword evidence="5" id="KW-1185">Reference proteome</keyword>
<dbReference type="Proteomes" id="UP000737171">
    <property type="component" value="Unassembled WGS sequence"/>
</dbReference>
<evidence type="ECO:0000313" key="4">
    <source>
        <dbReference type="EMBL" id="NRF69371.1"/>
    </source>
</evidence>
<evidence type="ECO:0000313" key="5">
    <source>
        <dbReference type="Proteomes" id="UP000737171"/>
    </source>
</evidence>
<dbReference type="RefSeq" id="WP_173126125.1">
    <property type="nucleotide sequence ID" value="NZ_JABRWJ010000006.1"/>
</dbReference>
<dbReference type="InterPro" id="IPR016181">
    <property type="entry name" value="Acyl_CoA_acyltransferase"/>
</dbReference>
<dbReference type="InterPro" id="IPR000182">
    <property type="entry name" value="GNAT_dom"/>
</dbReference>
<keyword evidence="2" id="KW-0012">Acyltransferase</keyword>
<dbReference type="Gene3D" id="3.40.630.30">
    <property type="match status" value="1"/>
</dbReference>
<proteinExistence type="predicted"/>